<gene>
    <name evidence="3" type="ORF">CLCOS_17740</name>
    <name evidence="1" type="ORF">WX73_02840</name>
    <name evidence="2" type="ORF">WX73_02858</name>
</gene>
<dbReference type="EMBL" id="LITQ01000044">
    <property type="protein sequence ID" value="OAA86346.1"/>
    <property type="molecule type" value="Genomic_DNA"/>
</dbReference>
<evidence type="ECO:0000313" key="3">
    <source>
        <dbReference type="EMBL" id="OBR95069.1"/>
    </source>
</evidence>
<dbReference type="EMBL" id="LROR01000039">
    <property type="protein sequence ID" value="OBR95069.1"/>
    <property type="molecule type" value="Genomic_DNA"/>
</dbReference>
<sequence>MSLFDFVDEICDISFGIGEACFDLVTGLGEIAVDSTLEFGELMTDGVKEIVIKDNDNYKTSFEKTDDANDIISMAKSKFNSASQEAIDYYEETKKIVEEHFQYKNKLITTILPQQEEIIRNFTEFNYTNLANSIDTLKLDNKPILFSTTLVFLSKLNPITLGIEIGSFMISQRTRVEAANEYLSNAECYKSEVDLKIAELKTIKSRLTLIRNKVIEERKILNNLVSKLDKISNSLSNSMNESINICKIKSLIEIANRIKESINVHFINNKGTITKEYSALLNKLQKLEKNLCKKGF</sequence>
<organism evidence="2 4">
    <name type="scientific">Clostridium coskatii</name>
    <dbReference type="NCBI Taxonomy" id="1705578"/>
    <lineage>
        <taxon>Bacteria</taxon>
        <taxon>Bacillati</taxon>
        <taxon>Bacillota</taxon>
        <taxon>Clostridia</taxon>
        <taxon>Eubacteriales</taxon>
        <taxon>Clostridiaceae</taxon>
        <taxon>Clostridium</taxon>
    </lineage>
</organism>
<evidence type="ECO:0000313" key="2">
    <source>
        <dbReference type="EMBL" id="OAA86364.1"/>
    </source>
</evidence>
<accession>A0A168NFH9</accession>
<dbReference type="EMBL" id="LITQ01000044">
    <property type="protein sequence ID" value="OAA86364.1"/>
    <property type="molecule type" value="Genomic_DNA"/>
</dbReference>
<evidence type="ECO:0000313" key="5">
    <source>
        <dbReference type="Proteomes" id="UP000093694"/>
    </source>
</evidence>
<dbReference type="Proteomes" id="UP000077384">
    <property type="component" value="Unassembled WGS sequence"/>
</dbReference>
<reference evidence="2 4" key="1">
    <citation type="journal article" date="2015" name="Biotechnol. Bioeng.">
        <title>Genome sequence and phenotypic characterization of Caulobacter segnis.</title>
        <authorList>
            <person name="Patel S."/>
            <person name="Fletcher B."/>
            <person name="Scott D.C."/>
            <person name="Ely B."/>
        </authorList>
    </citation>
    <scope>NUCLEOTIDE SEQUENCE [LARGE SCALE GENOMIC DNA]</scope>
    <source>
        <strain evidence="2 4">PS02</strain>
    </source>
</reference>
<reference evidence="3 5" key="2">
    <citation type="journal article" date="2016" name="Front. Microbiol.">
        <title>Industrial Acetogenic Biocatalysts: A Comparative Metabolic and Genomic Analysis.</title>
        <authorList>
            <person name="Bengelsdorf F."/>
            <person name="Poehlein A."/>
            <person name="Sonja S."/>
            <person name="Erz C."/>
            <person name="Hummel T."/>
            <person name="Hoffmeister S."/>
            <person name="Daniel R."/>
            <person name="Durre P."/>
        </authorList>
    </citation>
    <scope>NUCLEOTIDE SEQUENCE [LARGE SCALE GENOMIC DNA]</scope>
    <source>
        <strain evidence="3 5">PTA-10522</strain>
    </source>
</reference>
<comment type="caution">
    <text evidence="2">The sequence shown here is derived from an EMBL/GenBank/DDBJ whole genome shotgun (WGS) entry which is preliminary data.</text>
</comment>
<dbReference type="RefSeq" id="WP_063602452.1">
    <property type="nucleotide sequence ID" value="NZ_LITQ01000044.1"/>
</dbReference>
<dbReference type="PATRIC" id="fig|1705578.3.peg.3123"/>
<dbReference type="AlphaFoldDB" id="A0A168NFH9"/>
<keyword evidence="5" id="KW-1185">Reference proteome</keyword>
<evidence type="ECO:0000313" key="4">
    <source>
        <dbReference type="Proteomes" id="UP000077384"/>
    </source>
</evidence>
<protein>
    <submittedName>
        <fullName evidence="2">Uncharacterized protein</fullName>
    </submittedName>
</protein>
<evidence type="ECO:0000313" key="1">
    <source>
        <dbReference type="EMBL" id="OAA86346.1"/>
    </source>
</evidence>
<dbReference type="Proteomes" id="UP000093694">
    <property type="component" value="Unassembled WGS sequence"/>
</dbReference>
<name>A0A168NFH9_9CLOT</name>
<proteinExistence type="predicted"/>